<proteinExistence type="predicted"/>
<dbReference type="AlphaFoldDB" id="A0A915IJT2"/>
<dbReference type="WBParaSite" id="nRc.2.0.1.t14437-RA">
    <property type="protein sequence ID" value="nRc.2.0.1.t14437-RA"/>
    <property type="gene ID" value="nRc.2.0.1.g14437"/>
</dbReference>
<sequence length="70" mass="7516">MTASSSNAGKNLSNIEYAITNKINIRLINIHIIRKTIPYKTVENLTKLVSTAAAYVVLTGAASIPSSPTR</sequence>
<name>A0A915IJT2_ROMCU</name>
<reference evidence="2" key="1">
    <citation type="submission" date="2022-11" db="UniProtKB">
        <authorList>
            <consortium name="WormBaseParasite"/>
        </authorList>
    </citation>
    <scope>IDENTIFICATION</scope>
</reference>
<protein>
    <submittedName>
        <fullName evidence="2">Uncharacterized protein</fullName>
    </submittedName>
</protein>
<evidence type="ECO:0000313" key="1">
    <source>
        <dbReference type="Proteomes" id="UP000887565"/>
    </source>
</evidence>
<evidence type="ECO:0000313" key="2">
    <source>
        <dbReference type="WBParaSite" id="nRc.2.0.1.t14437-RA"/>
    </source>
</evidence>
<keyword evidence="1" id="KW-1185">Reference proteome</keyword>
<organism evidence="1 2">
    <name type="scientific">Romanomermis culicivorax</name>
    <name type="common">Nematode worm</name>
    <dbReference type="NCBI Taxonomy" id="13658"/>
    <lineage>
        <taxon>Eukaryota</taxon>
        <taxon>Metazoa</taxon>
        <taxon>Ecdysozoa</taxon>
        <taxon>Nematoda</taxon>
        <taxon>Enoplea</taxon>
        <taxon>Dorylaimia</taxon>
        <taxon>Mermithida</taxon>
        <taxon>Mermithoidea</taxon>
        <taxon>Mermithidae</taxon>
        <taxon>Romanomermis</taxon>
    </lineage>
</organism>
<accession>A0A915IJT2</accession>
<dbReference type="Proteomes" id="UP000887565">
    <property type="component" value="Unplaced"/>
</dbReference>